<evidence type="ECO:0000256" key="2">
    <source>
        <dbReference type="ARBA" id="ARBA00022801"/>
    </source>
</evidence>
<gene>
    <name evidence="4" type="ORF">ABEG20_03200</name>
</gene>
<sequence length="314" mass="34837">MKNRIIHSAMFGLVVGDALGVPVEFKPRAYLKLNPVIGMMGYGTHHQPAGTWSDDSSLALCLAQSLCGGYNLDDISQKFLQWFNAEIWTPHGEVFDIGIATSEAIKMIKHGPDPVLCGGASEMDNGNGSLMRILPLLFYLRDEKDLKVIFKCVKEVSSITHAHFRSIFACLIYIVYGLELLKGTDKKEAYVNMQLKLKDFITDQDFEQKEIDLFKRVLVGDISTVRENDIYSSGYVLHSLEASLWCILTTGTYEDAVLKAVNLGDDTDTTAAITGGLAGLIYGFESIPENWVNSIVKKTEIDDLCEEMNSALMD</sequence>
<comment type="similarity">
    <text evidence="1">Belongs to the ADP-ribosylglycohydrolase family.</text>
</comment>
<dbReference type="PANTHER" id="PTHR16222:SF24">
    <property type="entry name" value="ADP-RIBOSYLHYDROLASE ARH3"/>
    <property type="match status" value="1"/>
</dbReference>
<accession>A0AAU7K8L3</accession>
<dbReference type="SUPFAM" id="SSF101478">
    <property type="entry name" value="ADP-ribosylglycohydrolase"/>
    <property type="match status" value="1"/>
</dbReference>
<evidence type="ECO:0000256" key="3">
    <source>
        <dbReference type="PIRSR" id="PIRSR605502-1"/>
    </source>
</evidence>
<feature type="binding site" evidence="3">
    <location>
        <position position="54"/>
    </location>
    <ligand>
        <name>Mg(2+)</name>
        <dbReference type="ChEBI" id="CHEBI:18420"/>
        <label>1</label>
    </ligand>
</feature>
<dbReference type="EMBL" id="CP157485">
    <property type="protein sequence ID" value="XBO48604.1"/>
    <property type="molecule type" value="Genomic_DNA"/>
</dbReference>
<proteinExistence type="inferred from homology"/>
<dbReference type="InterPro" id="IPR050792">
    <property type="entry name" value="ADP-ribosylglycohydrolase"/>
</dbReference>
<reference evidence="4" key="1">
    <citation type="submission" date="2024-05" db="EMBL/GenBank/DDBJ databases">
        <authorList>
            <person name="Kim S."/>
            <person name="Heo J."/>
            <person name="Choi H."/>
            <person name="Choi Y."/>
            <person name="Kwon S.-W."/>
            <person name="Kim Y."/>
        </authorList>
    </citation>
    <scope>NUCLEOTIDE SEQUENCE</scope>
    <source>
        <strain evidence="4">KACC 23697</strain>
    </source>
</reference>
<keyword evidence="3" id="KW-0460">Magnesium</keyword>
<protein>
    <submittedName>
        <fullName evidence="4">ADP-ribosylglycohydrolase family protein</fullName>
    </submittedName>
</protein>
<keyword evidence="2" id="KW-0378">Hydrolase</keyword>
<evidence type="ECO:0000256" key="1">
    <source>
        <dbReference type="ARBA" id="ARBA00010702"/>
    </source>
</evidence>
<comment type="cofactor">
    <cofactor evidence="3">
        <name>Mg(2+)</name>
        <dbReference type="ChEBI" id="CHEBI:18420"/>
    </cofactor>
    <text evidence="3">Binds 2 magnesium ions per subunit.</text>
</comment>
<feature type="binding site" evidence="3">
    <location>
        <position position="266"/>
    </location>
    <ligand>
        <name>Mg(2+)</name>
        <dbReference type="ChEBI" id="CHEBI:18420"/>
        <label>1</label>
    </ligand>
</feature>
<keyword evidence="3" id="KW-0479">Metal-binding</keyword>
<feature type="binding site" evidence="3">
    <location>
        <position position="269"/>
    </location>
    <ligand>
        <name>Mg(2+)</name>
        <dbReference type="ChEBI" id="CHEBI:18420"/>
        <label>1</label>
    </ligand>
</feature>
<feature type="binding site" evidence="3">
    <location>
        <position position="268"/>
    </location>
    <ligand>
        <name>Mg(2+)</name>
        <dbReference type="ChEBI" id="CHEBI:18420"/>
        <label>1</label>
    </ligand>
</feature>
<dbReference type="Pfam" id="PF03747">
    <property type="entry name" value="ADP_ribosyl_GH"/>
    <property type="match status" value="1"/>
</dbReference>
<dbReference type="GO" id="GO:0016787">
    <property type="term" value="F:hydrolase activity"/>
    <property type="evidence" value="ECO:0007669"/>
    <property type="project" value="UniProtKB-KW"/>
</dbReference>
<feature type="binding site" evidence="3">
    <location>
        <position position="53"/>
    </location>
    <ligand>
        <name>Mg(2+)</name>
        <dbReference type="ChEBI" id="CHEBI:18420"/>
        <label>1</label>
    </ligand>
</feature>
<dbReference type="InterPro" id="IPR005502">
    <property type="entry name" value="Ribosyl_crysJ1"/>
</dbReference>
<dbReference type="InterPro" id="IPR036705">
    <property type="entry name" value="Ribosyl_crysJ1_sf"/>
</dbReference>
<dbReference type="GO" id="GO:0046872">
    <property type="term" value="F:metal ion binding"/>
    <property type="evidence" value="ECO:0007669"/>
    <property type="project" value="UniProtKB-KW"/>
</dbReference>
<dbReference type="PANTHER" id="PTHR16222">
    <property type="entry name" value="ADP-RIBOSYLGLYCOHYDROLASE"/>
    <property type="match status" value="1"/>
</dbReference>
<dbReference type="RefSeq" id="WP_406825955.1">
    <property type="nucleotide sequence ID" value="NZ_CP157485.1"/>
</dbReference>
<feature type="binding site" evidence="3">
    <location>
        <position position="55"/>
    </location>
    <ligand>
        <name>Mg(2+)</name>
        <dbReference type="ChEBI" id="CHEBI:18420"/>
        <label>1</label>
    </ligand>
</feature>
<dbReference type="Gene3D" id="1.10.4080.10">
    <property type="entry name" value="ADP-ribosylation/Crystallin J1"/>
    <property type="match status" value="1"/>
</dbReference>
<organism evidence="4">
    <name type="scientific">Pedobacter sp. KACC 23697</name>
    <dbReference type="NCBI Taxonomy" id="3149230"/>
    <lineage>
        <taxon>Bacteria</taxon>
        <taxon>Pseudomonadati</taxon>
        <taxon>Bacteroidota</taxon>
        <taxon>Sphingobacteriia</taxon>
        <taxon>Sphingobacteriales</taxon>
        <taxon>Sphingobacteriaceae</taxon>
        <taxon>Pedobacter</taxon>
    </lineage>
</organism>
<evidence type="ECO:0000313" key="4">
    <source>
        <dbReference type="EMBL" id="XBO48604.1"/>
    </source>
</evidence>
<dbReference type="AlphaFoldDB" id="A0AAU7K8L3"/>
<name>A0AAU7K8L3_9SPHI</name>